<comment type="similarity">
    <text evidence="1">Belongs to the protein kinase superfamily. Alpha-type protein kinase family. ALPK subfamily.</text>
</comment>
<dbReference type="Pfam" id="PF07679">
    <property type="entry name" value="I-set"/>
    <property type="match status" value="1"/>
</dbReference>
<evidence type="ECO:0000256" key="8">
    <source>
        <dbReference type="ARBA" id="ARBA00047899"/>
    </source>
</evidence>
<keyword evidence="5 14" id="KW-0418">Kinase</keyword>
<keyword evidence="7" id="KW-0393">Immunoglobulin domain</keyword>
<evidence type="ECO:0000259" key="12">
    <source>
        <dbReference type="PROSITE" id="PS51158"/>
    </source>
</evidence>
<comment type="catalytic activity">
    <reaction evidence="9">
        <text>L-seryl-[protein] + ATP = O-phospho-L-seryl-[protein] + ADP + H(+)</text>
        <dbReference type="Rhea" id="RHEA:17989"/>
        <dbReference type="Rhea" id="RHEA-COMP:9863"/>
        <dbReference type="Rhea" id="RHEA-COMP:11604"/>
        <dbReference type="ChEBI" id="CHEBI:15378"/>
        <dbReference type="ChEBI" id="CHEBI:29999"/>
        <dbReference type="ChEBI" id="CHEBI:30616"/>
        <dbReference type="ChEBI" id="CHEBI:83421"/>
        <dbReference type="ChEBI" id="CHEBI:456216"/>
        <dbReference type="EC" id="2.7.11.1"/>
    </reaction>
</comment>
<dbReference type="InterPro" id="IPR013098">
    <property type="entry name" value="Ig_I-set"/>
</dbReference>
<feature type="compositionally biased region" description="Basic and acidic residues" evidence="10">
    <location>
        <begin position="813"/>
        <end position="826"/>
    </location>
</feature>
<evidence type="ECO:0000256" key="10">
    <source>
        <dbReference type="SAM" id="MobiDB-lite"/>
    </source>
</evidence>
<reference evidence="14 15" key="1">
    <citation type="submission" date="2025-04" db="UniProtKB">
        <authorList>
            <consortium name="RefSeq"/>
        </authorList>
    </citation>
    <scope>IDENTIFICATION</scope>
</reference>
<evidence type="ECO:0000256" key="5">
    <source>
        <dbReference type="ARBA" id="ARBA00022777"/>
    </source>
</evidence>
<comment type="catalytic activity">
    <reaction evidence="8">
        <text>L-threonyl-[protein] + ATP = O-phospho-L-threonyl-[protein] + ADP + H(+)</text>
        <dbReference type="Rhea" id="RHEA:46608"/>
        <dbReference type="Rhea" id="RHEA-COMP:11060"/>
        <dbReference type="Rhea" id="RHEA-COMP:11605"/>
        <dbReference type="ChEBI" id="CHEBI:15378"/>
        <dbReference type="ChEBI" id="CHEBI:30013"/>
        <dbReference type="ChEBI" id="CHEBI:30616"/>
        <dbReference type="ChEBI" id="CHEBI:61977"/>
        <dbReference type="ChEBI" id="CHEBI:456216"/>
        <dbReference type="EC" id="2.7.11.1"/>
    </reaction>
</comment>
<name>A0A6P7JAB2_9TELE</name>
<dbReference type="RefSeq" id="XP_028273777.1">
    <property type="nucleotide sequence ID" value="XM_028417976.1"/>
</dbReference>
<feature type="region of interest" description="Disordered" evidence="10">
    <location>
        <begin position="750"/>
        <end position="925"/>
    </location>
</feature>
<dbReference type="SUPFAM" id="SSF56112">
    <property type="entry name" value="Protein kinase-like (PK-like)"/>
    <property type="match status" value="1"/>
</dbReference>
<evidence type="ECO:0000256" key="1">
    <source>
        <dbReference type="ARBA" id="ARBA00008651"/>
    </source>
</evidence>
<feature type="region of interest" description="Disordered" evidence="10">
    <location>
        <begin position="292"/>
        <end position="314"/>
    </location>
</feature>
<dbReference type="SMART" id="SM00811">
    <property type="entry name" value="Alpha_kinase"/>
    <property type="match status" value="1"/>
</dbReference>
<feature type="compositionally biased region" description="Basic and acidic residues" evidence="10">
    <location>
        <begin position="898"/>
        <end position="918"/>
    </location>
</feature>
<feature type="domain" description="Alpha-type protein kinase" evidence="12">
    <location>
        <begin position="1116"/>
        <end position="1348"/>
    </location>
</feature>
<dbReference type="Pfam" id="PF02816">
    <property type="entry name" value="Alpha_kinase"/>
    <property type="match status" value="1"/>
</dbReference>
<keyword evidence="6" id="KW-1015">Disulfide bond</keyword>
<evidence type="ECO:0000256" key="4">
    <source>
        <dbReference type="ARBA" id="ARBA00022679"/>
    </source>
</evidence>
<keyword evidence="3" id="KW-0723">Serine/threonine-protein kinase</keyword>
<keyword evidence="4" id="KW-0808">Transferase</keyword>
<dbReference type="InterPro" id="IPR004166">
    <property type="entry name" value="a-kinase_dom"/>
</dbReference>
<dbReference type="GO" id="GO:0004674">
    <property type="term" value="F:protein serine/threonine kinase activity"/>
    <property type="evidence" value="ECO:0007669"/>
    <property type="project" value="UniProtKB-KW"/>
</dbReference>
<dbReference type="OrthoDB" id="301415at2759"/>
<dbReference type="PANTHER" id="PTHR47091:SF2">
    <property type="entry name" value="ALPHA-PROTEIN KINASE 2"/>
    <property type="match status" value="1"/>
</dbReference>
<proteinExistence type="inferred from homology"/>
<dbReference type="Gene3D" id="3.20.200.10">
    <property type="entry name" value="MHCK/EF2 kinase"/>
    <property type="match status" value="1"/>
</dbReference>
<evidence type="ECO:0000313" key="16">
    <source>
        <dbReference type="RefSeq" id="XP_028273779.1"/>
    </source>
</evidence>
<evidence type="ECO:0000313" key="14">
    <source>
        <dbReference type="RefSeq" id="XP_028273776.1"/>
    </source>
</evidence>
<organism evidence="13 15">
    <name type="scientific">Parambassis ranga</name>
    <name type="common">Indian glassy fish</name>
    <dbReference type="NCBI Taxonomy" id="210632"/>
    <lineage>
        <taxon>Eukaryota</taxon>
        <taxon>Metazoa</taxon>
        <taxon>Chordata</taxon>
        <taxon>Craniata</taxon>
        <taxon>Vertebrata</taxon>
        <taxon>Euteleostomi</taxon>
        <taxon>Actinopterygii</taxon>
        <taxon>Neopterygii</taxon>
        <taxon>Teleostei</taxon>
        <taxon>Neoteleostei</taxon>
        <taxon>Acanthomorphata</taxon>
        <taxon>Ovalentaria</taxon>
        <taxon>Ambassidae</taxon>
        <taxon>Parambassis</taxon>
    </lineage>
</organism>
<dbReference type="GeneID" id="114443703"/>
<dbReference type="PROSITE" id="PS50835">
    <property type="entry name" value="IG_LIKE"/>
    <property type="match status" value="1"/>
</dbReference>
<dbReference type="EC" id="2.7.11.1" evidence="2"/>
<dbReference type="PANTHER" id="PTHR47091">
    <property type="entry name" value="ALPHA-PROTEIN KINASE 2-RELATED"/>
    <property type="match status" value="1"/>
</dbReference>
<evidence type="ECO:0000256" key="2">
    <source>
        <dbReference type="ARBA" id="ARBA00012513"/>
    </source>
</evidence>
<accession>A0A6P7JAB2</accession>
<dbReference type="InterPro" id="IPR036179">
    <property type="entry name" value="Ig-like_dom_sf"/>
</dbReference>
<gene>
    <name evidence="14 15 16" type="primary">alpk2</name>
</gene>
<feature type="region of interest" description="Disordered" evidence="10">
    <location>
        <begin position="1349"/>
        <end position="1382"/>
    </location>
</feature>
<evidence type="ECO:0000313" key="15">
    <source>
        <dbReference type="RefSeq" id="XP_028273777.1"/>
    </source>
</evidence>
<evidence type="ECO:0000256" key="9">
    <source>
        <dbReference type="ARBA" id="ARBA00048679"/>
    </source>
</evidence>
<keyword evidence="13" id="KW-1185">Reference proteome</keyword>
<dbReference type="InterPro" id="IPR013783">
    <property type="entry name" value="Ig-like_fold"/>
</dbReference>
<dbReference type="CTD" id="115701"/>
<dbReference type="GO" id="GO:0005524">
    <property type="term" value="F:ATP binding"/>
    <property type="evidence" value="ECO:0007669"/>
    <property type="project" value="InterPro"/>
</dbReference>
<dbReference type="PROSITE" id="PS51158">
    <property type="entry name" value="ALPHA_KINASE"/>
    <property type="match status" value="1"/>
</dbReference>
<dbReference type="RefSeq" id="XP_028273776.1">
    <property type="nucleotide sequence ID" value="XM_028417975.1"/>
</dbReference>
<dbReference type="Proteomes" id="UP000515145">
    <property type="component" value="Chromosome 12"/>
</dbReference>
<feature type="compositionally biased region" description="Basic and acidic residues" evidence="10">
    <location>
        <begin position="765"/>
        <end position="779"/>
    </location>
</feature>
<sequence length="1382" mass="151283">MDLSVLFTDEIRPAAALTDGQTGDLESLLLSSTVNTHESEAETVSYPSEPTDKYTLNISTCLSQETSTDSDRCKMSRCLGSSAPALPVFSSQSKTFYIQQKAPAECPMEPSSSEASFTSEHSQVVSLLRPLSPQSDSLDSDAAVAPLSDLNIFEYDTQDFILKPDLDPYEIKSPEWEPLLETGVEKTNYDFDTQVLPCESEDIVTQCHHSSSEEINESDMSQHTQLRPPAADAWAVSLMVIKEVSSEDISLTPQLQGSESPVDLWLDACQYLSGTDVCDGLDKTCLSVTQEDPSASSDLSFPPGETQVSDNNPEDSEGIGWYSSDTRGWGQPVERWPSVDSWASALSDWTGILAAPPEDITAAFTEAGAEIDALTQALAEVTHRGPHLESTEQLLMGVQDHLIKAQSPPDSSLHSGHSCLSLCLDAAGPDREASQRLKSVCDPMLTTQGELSSIPQHSTGATVASPGRQDTCPELDLFQFGGCVESLETDFSISNEEEPIILKIIEDSDLNSPAELVTEEPFGDGVCKVTDEHIVPQLGSVAEQEATQSCECDGISLTNTIQSHVPGVDVEPGLHFDVHTYTSLDTPPDLDGACQVLPHWESPKFIMPLAPLGIGSSLVTRTNSSLEGDQTFAKRFLNDNRDLIYDHVQHHTLWPNPDGITGKPSLEGDEEVIHQRRDTNTAEESTAEDVHRGDTAQCVLAAGKTLLEEINDLSRENFIGVPADHFIISETNRVAYVTLDLNDPFVSRPAKPRSFDTMPHKTHKNTSESKSHSRKDKSAGHHHGGQASKKQESASQHVACRQQETHPTTAENHASKDTPARLEAKETNIVTEAPSKPHGKKKKKHGQNTTSVKSVGEPLKEVENGAKPMTAKGKVDEFEVKLGAKAGKAQKDNNQSEGAEKKPQHPEGEQHPPPHTDQPRPFTSPLKDEVIKRPRLSQDKFGKIVSTLEAKLPKSDVSIKANREEVKADVGTARRKAYSEVVKQKIPPKEDPKVVQPIQAVSVSGDPQSLCLWCQFAAVFSDYTVTWSREGSTLAEIKRSAGDESRVSLTITAASHKDLGKYQCRLSSLHGSVTLEYLLTYEVLSEVVIPPKTVLSARVEVSSEEEGVNCSRLMFKEDFLSDQYFEENHPISIVVEKVHFGEGMHRRAFRSRLEAGQMHLLVPGHSCVLKVHNAISNGTKNNDDLVQKNFTLAVEECQVQNTAREYIKAYTAAAQSVEAFGDVPEIIPIYLVHRPSNDIPYATLEEELIGDFVKYSVKDGKELNLMRRDSEAGQKCCSFQHWVYHKTEGNLLVTDMQGVGMKLTDVGIATCKKGYKGFKGNCATSFIDQFKALHQCNQYCEILGLKSLQPKPKKPATAPKAKPQPSAAPKKKTFGPAVKGKS</sequence>
<feature type="domain" description="Ig-like" evidence="11">
    <location>
        <begin position="992"/>
        <end position="1080"/>
    </location>
</feature>
<feature type="compositionally biased region" description="Low complexity" evidence="10">
    <location>
        <begin position="1355"/>
        <end position="1368"/>
    </location>
</feature>
<evidence type="ECO:0000256" key="6">
    <source>
        <dbReference type="ARBA" id="ARBA00023157"/>
    </source>
</evidence>
<protein>
    <recommendedName>
        <fullName evidence="2">non-specific serine/threonine protein kinase</fullName>
        <ecNumber evidence="2">2.7.11.1</ecNumber>
    </recommendedName>
</protein>
<dbReference type="SUPFAM" id="SSF48726">
    <property type="entry name" value="Immunoglobulin"/>
    <property type="match status" value="1"/>
</dbReference>
<evidence type="ECO:0000259" key="11">
    <source>
        <dbReference type="PROSITE" id="PS50835"/>
    </source>
</evidence>
<evidence type="ECO:0000256" key="3">
    <source>
        <dbReference type="ARBA" id="ARBA00022527"/>
    </source>
</evidence>
<dbReference type="Gene3D" id="2.60.40.10">
    <property type="entry name" value="Immunoglobulins"/>
    <property type="match status" value="1"/>
</dbReference>
<dbReference type="RefSeq" id="XP_028273779.1">
    <property type="nucleotide sequence ID" value="XM_028417978.1"/>
</dbReference>
<evidence type="ECO:0000256" key="7">
    <source>
        <dbReference type="ARBA" id="ARBA00023319"/>
    </source>
</evidence>
<feature type="compositionally biased region" description="Basic residues" evidence="10">
    <location>
        <begin position="837"/>
        <end position="846"/>
    </location>
</feature>
<dbReference type="CDD" id="cd00096">
    <property type="entry name" value="Ig"/>
    <property type="match status" value="1"/>
</dbReference>
<dbReference type="InterPro" id="IPR011009">
    <property type="entry name" value="Kinase-like_dom_sf"/>
</dbReference>
<evidence type="ECO:0000313" key="13">
    <source>
        <dbReference type="Proteomes" id="UP000515145"/>
    </source>
</evidence>
<feature type="compositionally biased region" description="Basic and acidic residues" evidence="10">
    <location>
        <begin position="873"/>
        <end position="882"/>
    </location>
</feature>
<dbReference type="InterPro" id="IPR007110">
    <property type="entry name" value="Ig-like_dom"/>
</dbReference>